<dbReference type="InterPro" id="IPR021314">
    <property type="entry name" value="DUF2911"/>
</dbReference>
<evidence type="ECO:0000313" key="3">
    <source>
        <dbReference type="Proteomes" id="UP000218172"/>
    </source>
</evidence>
<dbReference type="Proteomes" id="UP000218172">
    <property type="component" value="Unassembled WGS sequence"/>
</dbReference>
<proteinExistence type="predicted"/>
<reference evidence="3" key="1">
    <citation type="submission" date="2017-08" db="EMBL/GenBank/DDBJ databases">
        <title>A dynamic microbial community with high functional redundancy inhabits the cold, oxic subseafloor aquifer.</title>
        <authorList>
            <person name="Tully B.J."/>
            <person name="Wheat C.G."/>
            <person name="Glazer B.T."/>
            <person name="Huber J.A."/>
        </authorList>
    </citation>
    <scope>NUCLEOTIDE SEQUENCE [LARGE SCALE GENOMIC DNA]</scope>
</reference>
<dbReference type="EMBL" id="NVQR01000080">
    <property type="protein sequence ID" value="PCH60847.1"/>
    <property type="molecule type" value="Genomic_DNA"/>
</dbReference>
<organism evidence="2 3">
    <name type="scientific">SAR86 cluster bacterium</name>
    <dbReference type="NCBI Taxonomy" id="2030880"/>
    <lineage>
        <taxon>Bacteria</taxon>
        <taxon>Pseudomonadati</taxon>
        <taxon>Pseudomonadota</taxon>
        <taxon>Gammaproteobacteria</taxon>
        <taxon>SAR86 cluster</taxon>
    </lineage>
</organism>
<dbReference type="Pfam" id="PF11138">
    <property type="entry name" value="DUF2911"/>
    <property type="match status" value="1"/>
</dbReference>
<keyword evidence="1" id="KW-0732">Signal</keyword>
<accession>A0A2A4MM66</accession>
<comment type="caution">
    <text evidence="2">The sequence shown here is derived from an EMBL/GenBank/DDBJ whole genome shotgun (WGS) entry which is preliminary data.</text>
</comment>
<name>A0A2A4MM66_9GAMM</name>
<sequence>MNRFKHFCLYCALLGLSQFSWQLSAQALEAQSQATRLASPAGSSAIEIGGHYDVREGYVDGKWIEIYYGRPIKRSRNLFGLADWREALMDGAEVWRAGANISTRLKTETALTFGDTRVEAGEYTVFIDFSGDEWLFVLSTWPAQLRYNYENHDALWGAFEYTADRDVLRQPMKMHSPEYSFDQLSWQFVNIDEGAGTLLFMWDRIQASIDFQVVSAAP</sequence>
<protein>
    <recommendedName>
        <fullName evidence="4">DUF2911 domain-containing protein</fullName>
    </recommendedName>
</protein>
<evidence type="ECO:0008006" key="4">
    <source>
        <dbReference type="Google" id="ProtNLM"/>
    </source>
</evidence>
<feature type="signal peptide" evidence="1">
    <location>
        <begin position="1"/>
        <end position="27"/>
    </location>
</feature>
<evidence type="ECO:0000313" key="2">
    <source>
        <dbReference type="EMBL" id="PCH60847.1"/>
    </source>
</evidence>
<dbReference type="AlphaFoldDB" id="A0A2A4MM66"/>
<evidence type="ECO:0000256" key="1">
    <source>
        <dbReference type="SAM" id="SignalP"/>
    </source>
</evidence>
<gene>
    <name evidence="2" type="ORF">COC19_05410</name>
</gene>
<feature type="chain" id="PRO_5012472410" description="DUF2911 domain-containing protein" evidence="1">
    <location>
        <begin position="28"/>
        <end position="218"/>
    </location>
</feature>